<feature type="domain" description="PKD/Chitinase" evidence="1">
    <location>
        <begin position="449"/>
        <end position="529"/>
    </location>
</feature>
<sequence>MFADNTRNVGIINLVNSGDTNMLLYTEMAPPLLPNTSPVFSDTAVAVICQGDTSLILNNAYDADGDRLIYSFGTPYQGAPLGSTVFAPPPGSVLYAPGYTVNQPFGKNGFAALNATTGLSRYASPALGNFVVAVDVKEYRKLNGREVLVGTTRRDVQLVVRPCPSNLPPVFTPSSVAVKEYAIEEGQTVRFTVMASDPEQQKLTMKLNSALLDGAGPFNATFNNNPGTIATGSATGSASSTAVGTINGSFVYTAGCGDARATPYDVIITVTDDACGSKSIAEIYRIMVTKAAPLAPITGEASICDRSQPVTYATASSSTTGYQWLVSGGTLQGATTGNTVQVLWGTGPTGRVTVYKAQGCLADSVSKVVDLRPGNAVAVSPAASICPGASTTLTASGGQDYTWTGDGQTFRGATVTVSPTRTTTYTLTATTGNCTISRQVTVTVAPAPVANAGGNVALCPGSTTTLGTTALPGYSYQWSPAIGLSNTTSAQPTFRPPTGVAQTYTFTLTVTTATGCTATSSVQVTVQPPATVNAGSDRITCAAAQTQLGTAALPGYSYQWSPAIGLSSTTSAQPTLTPTNATSAPVVLTYAVLATAPTGCVAHDTVRITVNPRPIPDSIQGSQSVCPTVRGIVYSIRNPRAGAYQWEVRGGTISAGQGTSSILVDWGAATTAGSVRAVTLNTTGCASEAVVLPVRVHPQLATVTPSGPTQACLSDGVLTYQTPYTNGSVYGWQIVGGTQVSTNQGTVRVQWTRPGIGKLIVTEMSNPTGGICRGQSDTLYVRVLPTPATDLAISGPERVCAAVTTVSFSLPGAPTSRYEFRLNGMVLPGAAGMTITLPTPAASTTPYTLTAQETNSNGCQGPLYTKQLLVTPPLIITGPRFYCPEARTALTYTATTLPNGVYNWVVVGGTIVRGQGTATVQVDIPAGTTTATLQVTETTSASCTASLTVAPDNVQVALYTASVGPTDDHHTTLTFRVTNPVASTGQVRVVRRVAGSTGAFQPIASLPTTATTYTDPDVDADRNSYEYQLQLLNSCGTVLLSTPHTTILATATATESTGGRAVGTAQISWTAYQGFAVQEYRVYRATDNAPPELVATVPGNTLRTELATGAAGFSQCFRVQAVSGDAQPLLAYSNDACVAFENKLGFYNIITPNNDGKNDVLFIDNVALYPNNTLTVFDRWGKEVYRTTNYRNTYGGEGTSSGIHYYLFKLPDGTSYKGWFQIMY</sequence>
<dbReference type="Pfam" id="PF13585">
    <property type="entry name" value="CHU_C"/>
    <property type="match status" value="1"/>
</dbReference>
<dbReference type="InterPro" id="IPR045829">
    <property type="entry name" value="PKD_6"/>
</dbReference>
<dbReference type="Pfam" id="PF22352">
    <property type="entry name" value="K319L-like_PKD"/>
    <property type="match status" value="1"/>
</dbReference>
<gene>
    <name evidence="2" type="ORF">KYK14_02335</name>
</gene>
<evidence type="ECO:0000313" key="2">
    <source>
        <dbReference type="EMBL" id="MBW3127376.1"/>
    </source>
</evidence>
<accession>A0ABS6WWC8</accession>
<dbReference type="Pfam" id="PF19408">
    <property type="entry name" value="PKD_6"/>
    <property type="match status" value="3"/>
</dbReference>
<keyword evidence="3" id="KW-1185">Reference proteome</keyword>
<dbReference type="InterPro" id="IPR022409">
    <property type="entry name" value="PKD/Chitinase_dom"/>
</dbReference>
<dbReference type="NCBIfam" id="TIGR04131">
    <property type="entry name" value="Bac_Flav_CTERM"/>
    <property type="match status" value="1"/>
</dbReference>
<evidence type="ECO:0000313" key="3">
    <source>
        <dbReference type="Proteomes" id="UP000826188"/>
    </source>
</evidence>
<feature type="domain" description="PKD/Chitinase" evidence="1">
    <location>
        <begin position="376"/>
        <end position="447"/>
    </location>
</feature>
<dbReference type="EMBL" id="JAHWGL010000004">
    <property type="protein sequence ID" value="MBW3127376.1"/>
    <property type="molecule type" value="Genomic_DNA"/>
</dbReference>
<reference evidence="2 3" key="1">
    <citation type="submission" date="2021-07" db="EMBL/GenBank/DDBJ databases">
        <title>Hymenobacter profundi sp. nov., isolated from deep-sea water.</title>
        <authorList>
            <person name="Kim M.K."/>
        </authorList>
    </citation>
    <scope>NUCLEOTIDE SEQUENCE [LARGE SCALE GENOMIC DNA]</scope>
    <source>
        <strain evidence="2 3">M2</strain>
    </source>
</reference>
<proteinExistence type="predicted"/>
<name>A0ABS6WWC8_9BACT</name>
<dbReference type="SMART" id="SM00089">
    <property type="entry name" value="PKD"/>
    <property type="match status" value="2"/>
</dbReference>
<organism evidence="2 3">
    <name type="scientific">Hymenobacter profundi</name>
    <dbReference type="NCBI Taxonomy" id="1982110"/>
    <lineage>
        <taxon>Bacteria</taxon>
        <taxon>Pseudomonadati</taxon>
        <taxon>Bacteroidota</taxon>
        <taxon>Cytophagia</taxon>
        <taxon>Cytophagales</taxon>
        <taxon>Hymenobacteraceae</taxon>
        <taxon>Hymenobacter</taxon>
    </lineage>
</organism>
<protein>
    <submittedName>
        <fullName evidence="2">Gliding motility-associated C-terminal domain-containing protein</fullName>
    </submittedName>
</protein>
<evidence type="ECO:0000259" key="1">
    <source>
        <dbReference type="SMART" id="SM00089"/>
    </source>
</evidence>
<dbReference type="Proteomes" id="UP000826188">
    <property type="component" value="Unassembled WGS sequence"/>
</dbReference>
<dbReference type="RefSeq" id="WP_219156614.1">
    <property type="nucleotide sequence ID" value="NZ_JAHWGL010000004.1"/>
</dbReference>
<comment type="caution">
    <text evidence="2">The sequence shown here is derived from an EMBL/GenBank/DDBJ whole genome shotgun (WGS) entry which is preliminary data.</text>
</comment>
<dbReference type="InterPro" id="IPR026341">
    <property type="entry name" value="T9SS_type_B"/>
</dbReference>